<keyword evidence="1" id="KW-0732">Signal</keyword>
<organism evidence="2 3">
    <name type="scientific">Mycena rosella</name>
    <name type="common">Pink bonnet</name>
    <name type="synonym">Agaricus rosellus</name>
    <dbReference type="NCBI Taxonomy" id="1033263"/>
    <lineage>
        <taxon>Eukaryota</taxon>
        <taxon>Fungi</taxon>
        <taxon>Dikarya</taxon>
        <taxon>Basidiomycota</taxon>
        <taxon>Agaricomycotina</taxon>
        <taxon>Agaricomycetes</taxon>
        <taxon>Agaricomycetidae</taxon>
        <taxon>Agaricales</taxon>
        <taxon>Marasmiineae</taxon>
        <taxon>Mycenaceae</taxon>
        <taxon>Mycena</taxon>
    </lineage>
</organism>
<evidence type="ECO:0008006" key="4">
    <source>
        <dbReference type="Google" id="ProtNLM"/>
    </source>
</evidence>
<dbReference type="Proteomes" id="UP001221757">
    <property type="component" value="Unassembled WGS sequence"/>
</dbReference>
<evidence type="ECO:0000313" key="2">
    <source>
        <dbReference type="EMBL" id="KAJ7704833.1"/>
    </source>
</evidence>
<feature type="signal peptide" evidence="1">
    <location>
        <begin position="1"/>
        <end position="19"/>
    </location>
</feature>
<protein>
    <recommendedName>
        <fullName evidence="4">Malate dehydrogenase</fullName>
    </recommendedName>
</protein>
<dbReference type="Pfam" id="PF11937">
    <property type="entry name" value="DUF3455"/>
    <property type="match status" value="1"/>
</dbReference>
<evidence type="ECO:0000313" key="3">
    <source>
        <dbReference type="Proteomes" id="UP001221757"/>
    </source>
</evidence>
<dbReference type="InterPro" id="IPR021851">
    <property type="entry name" value="DUF3455"/>
</dbReference>
<comment type="caution">
    <text evidence="2">The sequence shown here is derived from an EMBL/GenBank/DDBJ whole genome shotgun (WGS) entry which is preliminary data.</text>
</comment>
<evidence type="ECO:0000256" key="1">
    <source>
        <dbReference type="SAM" id="SignalP"/>
    </source>
</evidence>
<proteinExistence type="predicted"/>
<reference evidence="2" key="1">
    <citation type="submission" date="2023-03" db="EMBL/GenBank/DDBJ databases">
        <title>Massive genome expansion in bonnet fungi (Mycena s.s.) driven by repeated elements and novel gene families across ecological guilds.</title>
        <authorList>
            <consortium name="Lawrence Berkeley National Laboratory"/>
            <person name="Harder C.B."/>
            <person name="Miyauchi S."/>
            <person name="Viragh M."/>
            <person name="Kuo A."/>
            <person name="Thoen E."/>
            <person name="Andreopoulos B."/>
            <person name="Lu D."/>
            <person name="Skrede I."/>
            <person name="Drula E."/>
            <person name="Henrissat B."/>
            <person name="Morin E."/>
            <person name="Kohler A."/>
            <person name="Barry K."/>
            <person name="LaButti K."/>
            <person name="Morin E."/>
            <person name="Salamov A."/>
            <person name="Lipzen A."/>
            <person name="Mereny Z."/>
            <person name="Hegedus B."/>
            <person name="Baldrian P."/>
            <person name="Stursova M."/>
            <person name="Weitz H."/>
            <person name="Taylor A."/>
            <person name="Grigoriev I.V."/>
            <person name="Nagy L.G."/>
            <person name="Martin F."/>
            <person name="Kauserud H."/>
        </authorList>
    </citation>
    <scope>NUCLEOTIDE SEQUENCE</scope>
    <source>
        <strain evidence="2">CBHHK067</strain>
    </source>
</reference>
<dbReference type="EMBL" id="JARKIE010000009">
    <property type="protein sequence ID" value="KAJ7704833.1"/>
    <property type="molecule type" value="Genomic_DNA"/>
</dbReference>
<name>A0AAD7M7N1_MYCRO</name>
<sequence length="331" mass="34922">MFLTQLLVALLSAAAFVSAAPGPSGPTANCDTSTAVMDLPAGQTQLVSPTTPPLFILLGVGIQNYTCSSTTFVSTGAVASLFDISCILDRPSDFLTIQQRAFDRWDVEGPDFPASSIGADIHTPTLDGFHFSVTSPSGTGLSPEWDFTSVTGNPNDFVIGAKVGDIPDPTGDPAFNIDWLALNAVEGQLASQIFLIDTVGGQPPASCVAGDPDIQVKYTSNFLVGRGVLVIITYLYSALSYMKLVLLSPIYDHPLTFLALKHHCLPTDSGKVEVPPTATTDLGGSGAAVMLPRLPTPSRLRGVDLSRVESSHLRDSARLLSRAEPTRSDSE</sequence>
<dbReference type="PANTHER" id="PTHR35567:SF1">
    <property type="entry name" value="CONSERVED FUNGAL PROTEIN (AFU_ORTHOLOGUE AFUA_1G14230)"/>
    <property type="match status" value="1"/>
</dbReference>
<dbReference type="AlphaFoldDB" id="A0AAD7M7N1"/>
<accession>A0AAD7M7N1</accession>
<keyword evidence="3" id="KW-1185">Reference proteome</keyword>
<gene>
    <name evidence="2" type="ORF">B0H17DRAFT_1301735</name>
</gene>
<feature type="chain" id="PRO_5041965621" description="Malate dehydrogenase" evidence="1">
    <location>
        <begin position="20"/>
        <end position="331"/>
    </location>
</feature>
<dbReference type="PANTHER" id="PTHR35567">
    <property type="entry name" value="MALATE DEHYDROGENASE (AFU_ORTHOLOGUE AFUA_2G13800)"/>
    <property type="match status" value="1"/>
</dbReference>